<dbReference type="FunFam" id="3.30.720.200:FF:000001">
    <property type="entry name" value="Glycine--tRNA ligase 2"/>
    <property type="match status" value="1"/>
</dbReference>
<dbReference type="EMBL" id="KV454018">
    <property type="protein sequence ID" value="ODV93536.1"/>
    <property type="molecule type" value="Genomic_DNA"/>
</dbReference>
<dbReference type="Pfam" id="PF03129">
    <property type="entry name" value="HGTP_anticodon"/>
    <property type="match status" value="1"/>
</dbReference>
<dbReference type="PRINTS" id="PR01043">
    <property type="entry name" value="TRNASYNTHGLY"/>
</dbReference>
<dbReference type="GO" id="GO:0070150">
    <property type="term" value="P:mitochondrial glycyl-tRNA aminoacylation"/>
    <property type="evidence" value="ECO:0007669"/>
    <property type="project" value="TreeGrafter"/>
</dbReference>
<dbReference type="OrthoDB" id="57698at2759"/>
<evidence type="ECO:0000256" key="4">
    <source>
        <dbReference type="ARBA" id="ARBA00022741"/>
    </source>
</evidence>
<keyword evidence="10" id="KW-1185">Reference proteome</keyword>
<evidence type="ECO:0000256" key="5">
    <source>
        <dbReference type="ARBA" id="ARBA00022840"/>
    </source>
</evidence>
<dbReference type="SUPFAM" id="SSF52954">
    <property type="entry name" value="Class II aaRS ABD-related"/>
    <property type="match status" value="1"/>
</dbReference>
<keyword evidence="3" id="KW-0436">Ligase</keyword>
<evidence type="ECO:0000259" key="8">
    <source>
        <dbReference type="Pfam" id="PF03129"/>
    </source>
</evidence>
<evidence type="ECO:0000256" key="6">
    <source>
        <dbReference type="ARBA" id="ARBA00022917"/>
    </source>
</evidence>
<keyword evidence="6" id="KW-0648">Protein biosynthesis</keyword>
<dbReference type="FunFam" id="3.30.930.10:FF:000158">
    <property type="entry name" value="Glycyl-tRNA synthetase"/>
    <property type="match status" value="1"/>
</dbReference>
<keyword evidence="7" id="KW-0030">Aminoacyl-tRNA synthetase</keyword>
<evidence type="ECO:0000313" key="10">
    <source>
        <dbReference type="Proteomes" id="UP000094236"/>
    </source>
</evidence>
<dbReference type="CDD" id="cd00858">
    <property type="entry name" value="GlyRS_anticodon"/>
    <property type="match status" value="1"/>
</dbReference>
<dbReference type="InterPro" id="IPR002315">
    <property type="entry name" value="tRNA-synt_gly"/>
</dbReference>
<reference evidence="10" key="1">
    <citation type="submission" date="2016-05" db="EMBL/GenBank/DDBJ databases">
        <title>Comparative genomics of biotechnologically important yeasts.</title>
        <authorList>
            <consortium name="DOE Joint Genome Institute"/>
            <person name="Riley R."/>
            <person name="Haridas S."/>
            <person name="Wolfe K.H."/>
            <person name="Lopes M.R."/>
            <person name="Hittinger C.T."/>
            <person name="Goker M."/>
            <person name="Salamov A."/>
            <person name="Wisecaver J."/>
            <person name="Long T.M."/>
            <person name="Aerts A.L."/>
            <person name="Barry K."/>
            <person name="Choi C."/>
            <person name="Clum A."/>
            <person name="Coughlan A.Y."/>
            <person name="Deshpande S."/>
            <person name="Douglass A.P."/>
            <person name="Hanson S.J."/>
            <person name="Klenk H.-P."/>
            <person name="Labutti K."/>
            <person name="Lapidus A."/>
            <person name="Lindquist E."/>
            <person name="Lipzen A."/>
            <person name="Meier-Kolthoff J.P."/>
            <person name="Ohm R.A."/>
            <person name="Otillar R.P."/>
            <person name="Pangilinan J."/>
            <person name="Peng Y."/>
            <person name="Rokas A."/>
            <person name="Rosa C.A."/>
            <person name="Scheuner C."/>
            <person name="Sibirny A.A."/>
            <person name="Slot J.C."/>
            <person name="Stielow J.B."/>
            <person name="Sun H."/>
            <person name="Kurtzman C.P."/>
            <person name="Blackwell M."/>
            <person name="Grigoriev I.V."/>
            <person name="Jeffries T.W."/>
        </authorList>
    </citation>
    <scope>NUCLEOTIDE SEQUENCE [LARGE SCALE GENOMIC DNA]</scope>
    <source>
        <strain evidence="10">NRRL Y-2460</strain>
    </source>
</reference>
<comment type="subcellular location">
    <subcellularLocation>
        <location evidence="1">Cytoplasm</location>
    </subcellularLocation>
</comment>
<protein>
    <recommendedName>
        <fullName evidence="8">Anticodon-binding domain-containing protein</fullName>
    </recommendedName>
</protein>
<dbReference type="STRING" id="669874.A0A1E4TP48"/>
<gene>
    <name evidence="9" type="ORF">PACTADRAFT_5314</name>
</gene>
<sequence length="394" mass="45096">MAEIEHYVDPEDKSHAKFKQVENIELNFLPRAVQESGKTDCIKETIGNAVKTGMVDNETLGYFIARIFLFLTKIGVDSKRLRFRQHMGNEMAHYAQDCWDAELESSYGWIECVGCADRSAYDLSVHSARTKEKLCVRQALPEPKIVERLEIDLEKKKFGPKFRKNASLVESWLVSRTECELENLQKQLNETGKAAFKVEGIDEEIEIDTSLVKIERRTRTEHIREYIPNVIEPSFGIGRVIYSIFEHSFWTRPEDSSRVVLSLPPLVAPTKVLLVPLSNNEVLKPILEKVSQALRQQKIPFKVDDSSASIGKRYARNDELGTPFGITIDFESTDDDSVTLRERDSTKQVRGSFQEIIEAIKKITYDDLSWEKATTNLKPFETKVEDELSELSVN</sequence>
<dbReference type="Gene3D" id="3.30.720.200">
    <property type="match status" value="1"/>
</dbReference>
<dbReference type="SUPFAM" id="SSF55681">
    <property type="entry name" value="Class II aaRS and biotin synthetases"/>
    <property type="match status" value="1"/>
</dbReference>
<dbReference type="InterPro" id="IPR036621">
    <property type="entry name" value="Anticodon-bd_dom_sf"/>
</dbReference>
<dbReference type="InterPro" id="IPR004154">
    <property type="entry name" value="Anticodon-bd"/>
</dbReference>
<evidence type="ECO:0000256" key="7">
    <source>
        <dbReference type="ARBA" id="ARBA00023146"/>
    </source>
</evidence>
<dbReference type="InterPro" id="IPR045864">
    <property type="entry name" value="aa-tRNA-synth_II/BPL/LPL"/>
</dbReference>
<evidence type="ECO:0000256" key="2">
    <source>
        <dbReference type="ARBA" id="ARBA00022490"/>
    </source>
</evidence>
<feature type="domain" description="Anticodon-binding" evidence="8">
    <location>
        <begin position="271"/>
        <end position="362"/>
    </location>
</feature>
<evidence type="ECO:0000256" key="1">
    <source>
        <dbReference type="ARBA" id="ARBA00004496"/>
    </source>
</evidence>
<proteinExistence type="predicted"/>
<evidence type="ECO:0000256" key="3">
    <source>
        <dbReference type="ARBA" id="ARBA00022598"/>
    </source>
</evidence>
<accession>A0A1E4TP48</accession>
<name>A0A1E4TP48_PACTA</name>
<dbReference type="AlphaFoldDB" id="A0A1E4TP48"/>
<evidence type="ECO:0000313" key="9">
    <source>
        <dbReference type="EMBL" id="ODV93536.1"/>
    </source>
</evidence>
<dbReference type="GO" id="GO:0004820">
    <property type="term" value="F:glycine-tRNA ligase activity"/>
    <property type="evidence" value="ECO:0007669"/>
    <property type="project" value="InterPro"/>
</dbReference>
<keyword evidence="4" id="KW-0547">Nucleotide-binding</keyword>
<dbReference type="FunFam" id="3.40.50.800:FF:000004">
    <property type="entry name" value="Glycine--tRNA ligase 2"/>
    <property type="match status" value="1"/>
</dbReference>
<dbReference type="NCBIfam" id="TIGR00389">
    <property type="entry name" value="glyS_dimeric"/>
    <property type="match status" value="1"/>
</dbReference>
<organism evidence="9 10">
    <name type="scientific">Pachysolen tannophilus NRRL Y-2460</name>
    <dbReference type="NCBI Taxonomy" id="669874"/>
    <lineage>
        <taxon>Eukaryota</taxon>
        <taxon>Fungi</taxon>
        <taxon>Dikarya</taxon>
        <taxon>Ascomycota</taxon>
        <taxon>Saccharomycotina</taxon>
        <taxon>Pichiomycetes</taxon>
        <taxon>Pachysolenaceae</taxon>
        <taxon>Pachysolen</taxon>
    </lineage>
</organism>
<dbReference type="InterPro" id="IPR027031">
    <property type="entry name" value="Gly-tRNA_synthase/POLG2"/>
</dbReference>
<dbReference type="GO" id="GO:0005739">
    <property type="term" value="C:mitochondrion"/>
    <property type="evidence" value="ECO:0007669"/>
    <property type="project" value="TreeGrafter"/>
</dbReference>
<dbReference type="GO" id="GO:0005524">
    <property type="term" value="F:ATP binding"/>
    <property type="evidence" value="ECO:0007669"/>
    <property type="project" value="UniProtKB-KW"/>
</dbReference>
<dbReference type="PANTHER" id="PTHR10745">
    <property type="entry name" value="GLYCYL-TRNA SYNTHETASE/DNA POLYMERASE SUBUNIT GAMMA-2"/>
    <property type="match status" value="1"/>
</dbReference>
<dbReference type="Gene3D" id="3.30.930.10">
    <property type="entry name" value="Bira Bifunctional Protein, Domain 2"/>
    <property type="match status" value="1"/>
</dbReference>
<keyword evidence="2" id="KW-0963">Cytoplasm</keyword>
<dbReference type="PANTHER" id="PTHR10745:SF0">
    <property type="entry name" value="GLYCINE--TRNA LIGASE"/>
    <property type="match status" value="1"/>
</dbReference>
<keyword evidence="5" id="KW-0067">ATP-binding</keyword>
<dbReference type="Proteomes" id="UP000094236">
    <property type="component" value="Unassembled WGS sequence"/>
</dbReference>
<dbReference type="Gene3D" id="3.40.50.800">
    <property type="entry name" value="Anticodon-binding domain"/>
    <property type="match status" value="1"/>
</dbReference>